<sequence length="256" mass="27763">MEETISLKEIFEVLKKRMILIISLTLGAAILAAVVSYFLLTPTYESSSQFIVNQKEQDPAAAQVTSNDIQTNIRLINTYNVIIKSPAILDEVIETLNLPYTTGALSEKINVASAQDSQVVTVTVTDENPATAVEIANTTVETFQNNIPEIMSVDNVSILTRAELSENPSPVAPNPILNIAIAIVLGVMVGVGIAFLLEYLDNTVTTEDDVEKKLGLPVIGVISQVSDREMMEGQVTFQQQQQRAKRGALNGAQKTS</sequence>
<evidence type="ECO:0000259" key="8">
    <source>
        <dbReference type="Pfam" id="PF02706"/>
    </source>
</evidence>
<evidence type="ECO:0000256" key="7">
    <source>
        <dbReference type="SAM" id="Phobius"/>
    </source>
</evidence>
<feature type="transmembrane region" description="Helical" evidence="7">
    <location>
        <begin position="18"/>
        <end position="40"/>
    </location>
</feature>
<dbReference type="PANTHER" id="PTHR32309:SF13">
    <property type="entry name" value="FERRIC ENTEROBACTIN TRANSPORT PROTEIN FEPE"/>
    <property type="match status" value="1"/>
</dbReference>
<keyword evidence="11" id="KW-1185">Reference proteome</keyword>
<organism evidence="10 11">
    <name type="scientific">Oceanobacillus halophilus</name>
    <dbReference type="NCBI Taxonomy" id="930130"/>
    <lineage>
        <taxon>Bacteria</taxon>
        <taxon>Bacillati</taxon>
        <taxon>Bacillota</taxon>
        <taxon>Bacilli</taxon>
        <taxon>Bacillales</taxon>
        <taxon>Bacillaceae</taxon>
        <taxon>Oceanobacillus</taxon>
    </lineage>
</organism>
<evidence type="ECO:0000256" key="4">
    <source>
        <dbReference type="ARBA" id="ARBA00022692"/>
    </source>
</evidence>
<dbReference type="OrthoDB" id="2360475at2"/>
<name>A0A495A471_9BACI</name>
<reference evidence="10 11" key="1">
    <citation type="journal article" date="2016" name="Int. J. Syst. Evol. Microbiol.">
        <title>Oceanobacillus halophilus sp. nov., a novel moderately halophilic bacterium from a hypersaline lake.</title>
        <authorList>
            <person name="Amoozegar M.A."/>
            <person name="Bagheri M."/>
            <person name="Makhdoumi A."/>
            <person name="Nikou M.M."/>
            <person name="Fazeli S.A.S."/>
            <person name="Schumann P."/>
            <person name="Sproer C."/>
            <person name="Sanchez-Porro C."/>
            <person name="Ventosa A."/>
        </authorList>
    </citation>
    <scope>NUCLEOTIDE SEQUENCE [LARGE SCALE GENOMIC DNA]</scope>
    <source>
        <strain evidence="10 11">DSM 23996</strain>
    </source>
</reference>
<feature type="domain" description="Tyrosine-protein kinase G-rich" evidence="9">
    <location>
        <begin position="146"/>
        <end position="196"/>
    </location>
</feature>
<dbReference type="InterPro" id="IPR003856">
    <property type="entry name" value="LPS_length_determ_N"/>
</dbReference>
<evidence type="ECO:0000313" key="11">
    <source>
        <dbReference type="Proteomes" id="UP000269301"/>
    </source>
</evidence>
<gene>
    <name evidence="10" type="ORF">D8M06_07885</name>
</gene>
<dbReference type="PANTHER" id="PTHR32309">
    <property type="entry name" value="TYROSINE-PROTEIN KINASE"/>
    <property type="match status" value="1"/>
</dbReference>
<evidence type="ECO:0000313" key="10">
    <source>
        <dbReference type="EMBL" id="RKQ34291.1"/>
    </source>
</evidence>
<accession>A0A495A471</accession>
<dbReference type="AlphaFoldDB" id="A0A495A471"/>
<evidence type="ECO:0000256" key="2">
    <source>
        <dbReference type="ARBA" id="ARBA00006683"/>
    </source>
</evidence>
<comment type="similarity">
    <text evidence="2">Belongs to the CpsC/CapA family.</text>
</comment>
<dbReference type="RefSeq" id="WP_121203854.1">
    <property type="nucleotide sequence ID" value="NZ_RBZP01000004.1"/>
</dbReference>
<dbReference type="EMBL" id="RBZP01000004">
    <property type="protein sequence ID" value="RKQ34291.1"/>
    <property type="molecule type" value="Genomic_DNA"/>
</dbReference>
<keyword evidence="4 7" id="KW-0812">Transmembrane</keyword>
<dbReference type="Proteomes" id="UP000269301">
    <property type="component" value="Unassembled WGS sequence"/>
</dbReference>
<proteinExistence type="inferred from homology"/>
<evidence type="ECO:0000256" key="5">
    <source>
        <dbReference type="ARBA" id="ARBA00022989"/>
    </source>
</evidence>
<keyword evidence="3" id="KW-1003">Cell membrane</keyword>
<comment type="subcellular location">
    <subcellularLocation>
        <location evidence="1">Cell membrane</location>
        <topology evidence="1">Multi-pass membrane protein</topology>
    </subcellularLocation>
</comment>
<dbReference type="GO" id="GO:0004713">
    <property type="term" value="F:protein tyrosine kinase activity"/>
    <property type="evidence" value="ECO:0007669"/>
    <property type="project" value="TreeGrafter"/>
</dbReference>
<evidence type="ECO:0000256" key="6">
    <source>
        <dbReference type="ARBA" id="ARBA00023136"/>
    </source>
</evidence>
<feature type="domain" description="Polysaccharide chain length determinant N-terminal" evidence="8">
    <location>
        <begin position="3"/>
        <end position="96"/>
    </location>
</feature>
<evidence type="ECO:0000256" key="3">
    <source>
        <dbReference type="ARBA" id="ARBA00022475"/>
    </source>
</evidence>
<keyword evidence="6 7" id="KW-0472">Membrane</keyword>
<dbReference type="InterPro" id="IPR032807">
    <property type="entry name" value="GNVR"/>
</dbReference>
<dbReference type="GO" id="GO:0005886">
    <property type="term" value="C:plasma membrane"/>
    <property type="evidence" value="ECO:0007669"/>
    <property type="project" value="UniProtKB-SubCell"/>
</dbReference>
<comment type="caution">
    <text evidence="10">The sequence shown here is derived from an EMBL/GenBank/DDBJ whole genome shotgun (WGS) entry which is preliminary data.</text>
</comment>
<keyword evidence="5 7" id="KW-1133">Transmembrane helix</keyword>
<dbReference type="Pfam" id="PF13807">
    <property type="entry name" value="GNVR"/>
    <property type="match status" value="1"/>
</dbReference>
<feature type="transmembrane region" description="Helical" evidence="7">
    <location>
        <begin position="176"/>
        <end position="197"/>
    </location>
</feature>
<dbReference type="Pfam" id="PF02706">
    <property type="entry name" value="Wzz"/>
    <property type="match status" value="1"/>
</dbReference>
<dbReference type="InterPro" id="IPR050445">
    <property type="entry name" value="Bact_polysacc_biosynth/exp"/>
</dbReference>
<evidence type="ECO:0000259" key="9">
    <source>
        <dbReference type="Pfam" id="PF13807"/>
    </source>
</evidence>
<evidence type="ECO:0000256" key="1">
    <source>
        <dbReference type="ARBA" id="ARBA00004651"/>
    </source>
</evidence>
<protein>
    <submittedName>
        <fullName evidence="10">Capsular biosynthesis protein</fullName>
    </submittedName>
</protein>